<evidence type="ECO:0000256" key="11">
    <source>
        <dbReference type="PIRSR" id="PIRSR000445-2"/>
    </source>
</evidence>
<feature type="domain" description="Glutamyl-tRNA reductase N-terminal" evidence="17">
    <location>
        <begin position="9"/>
        <end position="169"/>
    </location>
</feature>
<dbReference type="PIRSF" id="PIRSF000445">
    <property type="entry name" value="4pyrrol_synth_GluRdtase"/>
    <property type="match status" value="1"/>
</dbReference>
<dbReference type="STRING" id="1835254.CL55_00013250"/>
<evidence type="ECO:0000256" key="13">
    <source>
        <dbReference type="PIRSR" id="PIRSR000445-4"/>
    </source>
</evidence>
<dbReference type="GO" id="GO:0050661">
    <property type="term" value="F:NADP binding"/>
    <property type="evidence" value="ECO:0007669"/>
    <property type="project" value="InterPro"/>
</dbReference>
<dbReference type="NCBIfam" id="TIGR01035">
    <property type="entry name" value="hemA"/>
    <property type="match status" value="1"/>
</dbReference>
<dbReference type="EC" id="1.2.1.70" evidence="3 9"/>
<dbReference type="HAMAP" id="MF_00087">
    <property type="entry name" value="Glu_tRNA_reductase"/>
    <property type="match status" value="1"/>
</dbReference>
<dbReference type="GO" id="GO:0019353">
    <property type="term" value="P:protoporphyrinogen IX biosynthetic process from glutamate"/>
    <property type="evidence" value="ECO:0007669"/>
    <property type="project" value="TreeGrafter"/>
</dbReference>
<comment type="similarity">
    <text evidence="2 9 14">Belongs to the glutamyl-tRNA reductase family.</text>
</comment>
<protein>
    <recommendedName>
        <fullName evidence="8 9">Glutamyl-tRNA reductase</fullName>
        <shortName evidence="9">GluTR</shortName>
        <ecNumber evidence="3 9">1.2.1.70</ecNumber>
    </recommendedName>
</protein>
<dbReference type="FunFam" id="3.40.50.720:FF:000031">
    <property type="entry name" value="Glutamyl-tRNA reductase"/>
    <property type="match status" value="1"/>
</dbReference>
<comment type="domain">
    <text evidence="9">Possesses an unusual extended V-shaped dimeric structure with each monomer consisting of three distinct domains arranged along a curved 'spinal' alpha-helix. The N-terminal catalytic domain specifically recognizes the glutamate moiety of the substrate. The second domain is the NADPH-binding domain, and the third C-terminal domain is responsible for dimerization.</text>
</comment>
<evidence type="ECO:0000259" key="15">
    <source>
        <dbReference type="Pfam" id="PF00745"/>
    </source>
</evidence>
<feature type="binding site" evidence="9 11">
    <location>
        <position position="122"/>
    </location>
    <ligand>
        <name>substrate</name>
    </ligand>
</feature>
<sequence length="436" mass="47781">MASMKLLNLGVNHHTAPIDIRESVAVAPEILQDSLIDLRKYLRGGNSSSSPEVAILSTCNRMEIYCAANDVEYADNDFEKRAFDWLAAQNNVQGNELRPYIYSATSADAVKHAFRVGSGLDSMVLGETQILGQMKKAIDCANQVGTVGAYLKPLFDKTFSVAKVVRGSTQIGAHSVSMAGASIKLVQRIFGDINGCNVLFIGAGEMIGLCASHFAGKKPKKISISNRTVDRGSDLIKAFNDQNLVTEVFPLHELAQHLHEYDVVVSCTASSLPIIGLGMVKTALKARQFRPMVLIDLAVPRDFESEIKSVKDAYLYSIDDLGEIVSAGKANRTESVHEAEKIIEKGVIEFYQTLEKRAVVPIIKSIQDVGERYQKIELEKAGRRIAKGEDPMIVLSQMASALANKFMHAPICALQNSSHENLEDFKKIISTIYTSK</sequence>
<dbReference type="InterPro" id="IPR000343">
    <property type="entry name" value="4pyrrol_synth_GluRdtase"/>
</dbReference>
<feature type="active site" description="Nucleophile" evidence="9 10">
    <location>
        <position position="59"/>
    </location>
</feature>
<dbReference type="GO" id="GO:0008883">
    <property type="term" value="F:glutamyl-tRNA reductase activity"/>
    <property type="evidence" value="ECO:0007669"/>
    <property type="project" value="UniProtKB-UniRule"/>
</dbReference>
<keyword evidence="5 9" id="KW-0560">Oxidoreductase</keyword>
<evidence type="ECO:0000313" key="18">
    <source>
        <dbReference type="EMBL" id="AKD25658.1"/>
    </source>
</evidence>
<dbReference type="Pfam" id="PF05201">
    <property type="entry name" value="GlutR_N"/>
    <property type="match status" value="1"/>
</dbReference>
<dbReference type="SUPFAM" id="SSF51735">
    <property type="entry name" value="NAD(P)-binding Rossmann-fold domains"/>
    <property type="match status" value="1"/>
</dbReference>
<keyword evidence="19" id="KW-1185">Reference proteome</keyword>
<feature type="domain" description="Tetrapyrrole biosynthesis glutamyl-tRNA reductase dimerisation" evidence="15">
    <location>
        <begin position="338"/>
        <end position="424"/>
    </location>
</feature>
<dbReference type="CDD" id="cd05213">
    <property type="entry name" value="NAD_bind_Glutamyl_tRNA_reduct"/>
    <property type="match status" value="1"/>
</dbReference>
<evidence type="ECO:0000256" key="6">
    <source>
        <dbReference type="ARBA" id="ARBA00023244"/>
    </source>
</evidence>
<evidence type="ECO:0000259" key="16">
    <source>
        <dbReference type="Pfam" id="PF01488"/>
    </source>
</evidence>
<comment type="function">
    <text evidence="9">Catalyzes the NADPH-dependent reduction of glutamyl-tRNA(Glu) to glutamate 1-semialdehyde (GSA).</text>
</comment>
<dbReference type="Pfam" id="PF00745">
    <property type="entry name" value="GlutR_dimer"/>
    <property type="match status" value="1"/>
</dbReference>
<gene>
    <name evidence="9" type="primary">hemA</name>
    <name evidence="18" type="ORF">CL55_00013250</name>
</gene>
<dbReference type="EMBL" id="CP007501">
    <property type="protein sequence ID" value="AKD25658.1"/>
    <property type="molecule type" value="Genomic_DNA"/>
</dbReference>
<evidence type="ECO:0000256" key="3">
    <source>
        <dbReference type="ARBA" id="ARBA00012970"/>
    </source>
</evidence>
<dbReference type="SUPFAM" id="SSF69742">
    <property type="entry name" value="Glutamyl tRNA-reductase catalytic, N-terminal domain"/>
    <property type="match status" value="1"/>
</dbReference>
<dbReference type="SUPFAM" id="SSF69075">
    <property type="entry name" value="Glutamyl tRNA-reductase dimerization domain"/>
    <property type="match status" value="1"/>
</dbReference>
<dbReference type="InterPro" id="IPR036343">
    <property type="entry name" value="GluRdtase_N_sf"/>
</dbReference>
<evidence type="ECO:0000313" key="19">
    <source>
        <dbReference type="Proteomes" id="UP000061135"/>
    </source>
</evidence>
<dbReference type="Pfam" id="PF01488">
    <property type="entry name" value="Shikimate_DH"/>
    <property type="match status" value="1"/>
</dbReference>
<dbReference type="InterPro" id="IPR036291">
    <property type="entry name" value="NAD(P)-bd_dom_sf"/>
</dbReference>
<feature type="site" description="Important for activity" evidence="9 13">
    <location>
        <position position="112"/>
    </location>
</feature>
<keyword evidence="4 9" id="KW-0521">NADP</keyword>
<dbReference type="Proteomes" id="UP000061135">
    <property type="component" value="Chromosome"/>
</dbReference>
<evidence type="ECO:0000256" key="14">
    <source>
        <dbReference type="RuleBase" id="RU000584"/>
    </source>
</evidence>
<evidence type="ECO:0000256" key="10">
    <source>
        <dbReference type="PIRSR" id="PIRSR000445-1"/>
    </source>
</evidence>
<dbReference type="InterPro" id="IPR036453">
    <property type="entry name" value="GluRdtase_dimer_dom_sf"/>
</dbReference>
<dbReference type="PROSITE" id="PS00747">
    <property type="entry name" value="GLUTR"/>
    <property type="match status" value="1"/>
</dbReference>
<evidence type="ECO:0000256" key="1">
    <source>
        <dbReference type="ARBA" id="ARBA00005059"/>
    </source>
</evidence>
<comment type="subunit">
    <text evidence="9">Homodimer.</text>
</comment>
<dbReference type="InterPro" id="IPR015896">
    <property type="entry name" value="4pyrrol_synth_GluRdtase_dimer"/>
</dbReference>
<dbReference type="Gene3D" id="3.40.50.720">
    <property type="entry name" value="NAD(P)-binding Rossmann-like Domain"/>
    <property type="match status" value="1"/>
</dbReference>
<feature type="binding site" evidence="9 12">
    <location>
        <begin position="202"/>
        <end position="207"/>
    </location>
    <ligand>
        <name>NADP(+)</name>
        <dbReference type="ChEBI" id="CHEBI:58349"/>
    </ligand>
</feature>
<dbReference type="InterPro" id="IPR018214">
    <property type="entry name" value="GluRdtase_CS"/>
</dbReference>
<feature type="binding site" evidence="9 11">
    <location>
        <begin position="58"/>
        <end position="61"/>
    </location>
    <ligand>
        <name>substrate</name>
    </ligand>
</feature>
<comment type="catalytic activity">
    <reaction evidence="7 9 14">
        <text>(S)-4-amino-5-oxopentanoate + tRNA(Glu) + NADP(+) = L-glutamyl-tRNA(Glu) + NADPH + H(+)</text>
        <dbReference type="Rhea" id="RHEA:12344"/>
        <dbReference type="Rhea" id="RHEA-COMP:9663"/>
        <dbReference type="Rhea" id="RHEA-COMP:9680"/>
        <dbReference type="ChEBI" id="CHEBI:15378"/>
        <dbReference type="ChEBI" id="CHEBI:57501"/>
        <dbReference type="ChEBI" id="CHEBI:57783"/>
        <dbReference type="ChEBI" id="CHEBI:58349"/>
        <dbReference type="ChEBI" id="CHEBI:78442"/>
        <dbReference type="ChEBI" id="CHEBI:78520"/>
        <dbReference type="EC" id="1.2.1.70"/>
    </reaction>
</comment>
<dbReference type="Gene3D" id="3.30.460.30">
    <property type="entry name" value="Glutamyl-tRNA reductase, N-terminal domain"/>
    <property type="match status" value="1"/>
</dbReference>
<dbReference type="KEGG" id="pdq:CL55_00013250"/>
<keyword evidence="6 9" id="KW-0627">Porphyrin biosynthesis</keyword>
<dbReference type="HOGENOM" id="CLU_035113_2_2_4"/>
<feature type="binding site" evidence="9 11">
    <location>
        <position position="133"/>
    </location>
    <ligand>
        <name>substrate</name>
    </ligand>
</feature>
<evidence type="ECO:0000256" key="7">
    <source>
        <dbReference type="ARBA" id="ARBA00047464"/>
    </source>
</evidence>
<evidence type="ECO:0000256" key="4">
    <source>
        <dbReference type="ARBA" id="ARBA00022857"/>
    </source>
</evidence>
<dbReference type="AlphaFoldDB" id="A0A0E3V1P8"/>
<evidence type="ECO:0000259" key="17">
    <source>
        <dbReference type="Pfam" id="PF05201"/>
    </source>
</evidence>
<organism evidence="18 19">
    <name type="scientific">Polynucleobacter duraquae</name>
    <dbReference type="NCBI Taxonomy" id="1835254"/>
    <lineage>
        <taxon>Bacteria</taxon>
        <taxon>Pseudomonadati</taxon>
        <taxon>Pseudomonadota</taxon>
        <taxon>Betaproteobacteria</taxon>
        <taxon>Burkholderiales</taxon>
        <taxon>Burkholderiaceae</taxon>
        <taxon>Polynucleobacter</taxon>
    </lineage>
</organism>
<dbReference type="PATRIC" id="fig|576611.7.peg.1347"/>
<comment type="miscellaneous">
    <text evidence="9">During catalysis, the active site Cys acts as a nucleophile attacking the alpha-carbonyl group of tRNA-bound glutamate with the formation of a thioester intermediate between enzyme and glutamate, and the concomitant release of tRNA(Glu). The thioester intermediate is finally reduced by direct hydride transfer from NADPH, to form the product GSA.</text>
</comment>
<evidence type="ECO:0000256" key="8">
    <source>
        <dbReference type="ARBA" id="ARBA00068659"/>
    </source>
</evidence>
<reference evidence="18 19" key="1">
    <citation type="submission" date="2014-03" db="EMBL/GenBank/DDBJ databases">
        <title>Genome of Polynucleobacter strain MWH-MoK4.</title>
        <authorList>
            <person name="Hahn M.W."/>
        </authorList>
    </citation>
    <scope>NUCLEOTIDE SEQUENCE [LARGE SCALE GENOMIC DNA]</scope>
    <source>
        <strain evidence="18 19">MWH-MoK4</strain>
    </source>
</reference>
<dbReference type="InterPro" id="IPR006151">
    <property type="entry name" value="Shikm_DH/Glu-tRNA_Rdtase"/>
</dbReference>
<comment type="pathway">
    <text evidence="1 9 14">Porphyrin-containing compound metabolism; protoporphyrin-IX biosynthesis; 5-aminolevulinate from L-glutamyl-tRNA(Glu): step 1/2.</text>
</comment>
<dbReference type="FunFam" id="3.30.460.30:FF:000001">
    <property type="entry name" value="Glutamyl-tRNA reductase"/>
    <property type="match status" value="1"/>
</dbReference>
<dbReference type="InterPro" id="IPR015895">
    <property type="entry name" value="4pyrrol_synth_GluRdtase_N"/>
</dbReference>
<proteinExistence type="inferred from homology"/>
<evidence type="ECO:0000256" key="12">
    <source>
        <dbReference type="PIRSR" id="PIRSR000445-3"/>
    </source>
</evidence>
<dbReference type="UniPathway" id="UPA00251">
    <property type="reaction ID" value="UER00316"/>
</dbReference>
<dbReference type="PANTHER" id="PTHR43013">
    <property type="entry name" value="GLUTAMYL-TRNA REDUCTASE"/>
    <property type="match status" value="1"/>
</dbReference>
<accession>A0A0E3V1P8</accession>
<feature type="domain" description="Quinate/shikimate 5-dehydrogenase/glutamyl-tRNA reductase" evidence="16">
    <location>
        <begin position="185"/>
        <end position="324"/>
    </location>
</feature>
<evidence type="ECO:0000256" key="9">
    <source>
        <dbReference type="HAMAP-Rule" id="MF_00087"/>
    </source>
</evidence>
<feature type="binding site" evidence="9 11">
    <location>
        <begin position="127"/>
        <end position="129"/>
    </location>
    <ligand>
        <name>substrate</name>
    </ligand>
</feature>
<evidence type="ECO:0000256" key="2">
    <source>
        <dbReference type="ARBA" id="ARBA00005916"/>
    </source>
</evidence>
<evidence type="ECO:0000256" key="5">
    <source>
        <dbReference type="ARBA" id="ARBA00023002"/>
    </source>
</evidence>
<name>A0A0E3V1P8_9BURK</name>
<dbReference type="PANTHER" id="PTHR43013:SF1">
    <property type="entry name" value="GLUTAMYL-TRNA REDUCTASE"/>
    <property type="match status" value="1"/>
</dbReference>